<dbReference type="EMBL" id="VUJX02000008">
    <property type="protein sequence ID" value="KAL0933391.1"/>
    <property type="molecule type" value="Genomic_DNA"/>
</dbReference>
<protein>
    <submittedName>
        <fullName evidence="1">Uncharacterized protein</fullName>
    </submittedName>
</protein>
<reference evidence="1 2" key="1">
    <citation type="journal article" date="2020" name="Phytopathology">
        <title>Genome Sequence Resources of Colletotrichum truncatum, C. plurivorum, C. musicola, and C. sojae: Four Species Pathogenic to Soybean (Glycine max).</title>
        <authorList>
            <person name="Rogerio F."/>
            <person name="Boufleur T.R."/>
            <person name="Ciampi-Guillardi M."/>
            <person name="Sukno S.A."/>
            <person name="Thon M.R."/>
            <person name="Massola Junior N.S."/>
            <person name="Baroncelli R."/>
        </authorList>
    </citation>
    <scope>NUCLEOTIDE SEQUENCE [LARGE SCALE GENOMIC DNA]</scope>
    <source>
        <strain evidence="1 2">CMES1059</strain>
    </source>
</reference>
<comment type="caution">
    <text evidence="1">The sequence shown here is derived from an EMBL/GenBank/DDBJ whole genome shotgun (WGS) entry which is preliminary data.</text>
</comment>
<evidence type="ECO:0000313" key="2">
    <source>
        <dbReference type="Proteomes" id="UP000805649"/>
    </source>
</evidence>
<proteinExistence type="predicted"/>
<organism evidence="1 2">
    <name type="scientific">Colletotrichum truncatum</name>
    <name type="common">Anthracnose fungus</name>
    <name type="synonym">Colletotrichum capsici</name>
    <dbReference type="NCBI Taxonomy" id="5467"/>
    <lineage>
        <taxon>Eukaryota</taxon>
        <taxon>Fungi</taxon>
        <taxon>Dikarya</taxon>
        <taxon>Ascomycota</taxon>
        <taxon>Pezizomycotina</taxon>
        <taxon>Sordariomycetes</taxon>
        <taxon>Hypocreomycetidae</taxon>
        <taxon>Glomerellales</taxon>
        <taxon>Glomerellaceae</taxon>
        <taxon>Colletotrichum</taxon>
        <taxon>Colletotrichum truncatum species complex</taxon>
    </lineage>
</organism>
<dbReference type="Proteomes" id="UP000805649">
    <property type="component" value="Unassembled WGS sequence"/>
</dbReference>
<sequence>MKLHRELTMESTSQLENLPTEILLHILTHFDDIHCLWNLIASSPASYRVFSQYKEEIFWHALLESNIPLQTQEIIRFVIQLRAGAFKKTNFDEVIAKIKEREAGIVLGSSEELGYDFPTKDSSAVPSLRVLRSILCKAAQIHCLSRSCIDWYMQQLIVAKSNGRVTWDSDNETATKPSWIEEQRVIRAFWRLQLIFELESAVQASQLRFSSQNTGTIDRLNIRVLYDSTTSNLKAAYNEVMTVVEYLQNLESNRKQPVTLHNRLPSPVWSLKDITPSTLRMPATTAMRKSALVLPTDGLWIVDSLSRGVHSPIKYSGFDPYRQMGFAIWDRHRIAKMGLVSPPGQGRVTGLGSYFPQWLQLLSGSDLARAEEIMQHVEEQGERLVPLQPVIQDNAS</sequence>
<keyword evidence="2" id="KW-1185">Reference proteome</keyword>
<gene>
    <name evidence="1" type="ORF">CTRU02_212354</name>
</gene>
<accession>A0ACC3YNB3</accession>
<name>A0ACC3YNB3_COLTU</name>
<evidence type="ECO:0000313" key="1">
    <source>
        <dbReference type="EMBL" id="KAL0933391.1"/>
    </source>
</evidence>